<name>A0ABQ0H1Z9_9HYPH</name>
<reference evidence="1 2" key="1">
    <citation type="submission" date="2024-10" db="EMBL/GenBank/DDBJ databases">
        <title>Isolation, draft genome sequencing and identification of Phyllobacterium sp. NSA23, isolated from leaf soil.</title>
        <authorList>
            <person name="Akita H."/>
        </authorList>
    </citation>
    <scope>NUCLEOTIDE SEQUENCE [LARGE SCALE GENOMIC DNA]</scope>
    <source>
        <strain evidence="1 2">NSA23</strain>
    </source>
</reference>
<gene>
    <name evidence="1" type="ORF">PPNSA23_28890</name>
</gene>
<comment type="caution">
    <text evidence="1">The sequence shown here is derived from an EMBL/GenBank/DDBJ whole genome shotgun (WGS) entry which is preliminary data.</text>
</comment>
<keyword evidence="2" id="KW-1185">Reference proteome</keyword>
<proteinExistence type="predicted"/>
<dbReference type="EMBL" id="BAAFZP010000001">
    <property type="protein sequence ID" value="GAB1582946.1"/>
    <property type="molecule type" value="Genomic_DNA"/>
</dbReference>
<accession>A0ABQ0H1Z9</accession>
<evidence type="ECO:0000313" key="1">
    <source>
        <dbReference type="EMBL" id="GAB1582946.1"/>
    </source>
</evidence>
<protein>
    <submittedName>
        <fullName evidence="1">Uncharacterized protein</fullName>
    </submittedName>
</protein>
<dbReference type="Proteomes" id="UP001628091">
    <property type="component" value="Unassembled WGS sequence"/>
</dbReference>
<evidence type="ECO:0000313" key="2">
    <source>
        <dbReference type="Proteomes" id="UP001628091"/>
    </source>
</evidence>
<sequence length="83" mass="8331">MVVEKPEAVGHKTRVGDADLGAAAGNIVQLAFNQKTAIDIDQLAGAQAGAAAFGTAFLGLGMWPAHRESPAGPEPAGPSVLPQ</sequence>
<organism evidence="1 2">
    <name type="scientific">Phyllobacterium phragmitis</name>
    <dbReference type="NCBI Taxonomy" id="2670329"/>
    <lineage>
        <taxon>Bacteria</taxon>
        <taxon>Pseudomonadati</taxon>
        <taxon>Pseudomonadota</taxon>
        <taxon>Alphaproteobacteria</taxon>
        <taxon>Hyphomicrobiales</taxon>
        <taxon>Phyllobacteriaceae</taxon>
        <taxon>Phyllobacterium</taxon>
    </lineage>
</organism>